<feature type="chain" id="PRO_5002144441" evidence="1">
    <location>
        <begin position="24"/>
        <end position="191"/>
    </location>
</feature>
<gene>
    <name evidence="3" type="ORF">DB30_04664</name>
</gene>
<dbReference type="SMART" id="SM00749">
    <property type="entry name" value="BON"/>
    <property type="match status" value="2"/>
</dbReference>
<evidence type="ECO:0000259" key="2">
    <source>
        <dbReference type="PROSITE" id="PS50914"/>
    </source>
</evidence>
<feature type="signal peptide" evidence="1">
    <location>
        <begin position="1"/>
        <end position="23"/>
    </location>
</feature>
<protein>
    <submittedName>
        <fullName evidence="3">Osmotically inducible protein OsmY</fullName>
    </submittedName>
</protein>
<dbReference type="PANTHER" id="PTHR34606:SF15">
    <property type="entry name" value="BON DOMAIN-CONTAINING PROTEIN"/>
    <property type="match status" value="1"/>
</dbReference>
<comment type="caution">
    <text evidence="3">The sequence shown here is derived from an EMBL/GenBank/DDBJ whole genome shotgun (WGS) entry which is preliminary data.</text>
</comment>
<evidence type="ECO:0000313" key="4">
    <source>
        <dbReference type="Proteomes" id="UP000031599"/>
    </source>
</evidence>
<dbReference type="Proteomes" id="UP000031599">
    <property type="component" value="Unassembled WGS sequence"/>
</dbReference>
<dbReference type="Gene3D" id="3.30.1340.30">
    <property type="match status" value="2"/>
</dbReference>
<evidence type="ECO:0000313" key="3">
    <source>
        <dbReference type="EMBL" id="KIG19199.1"/>
    </source>
</evidence>
<dbReference type="PROSITE" id="PS51257">
    <property type="entry name" value="PROKAR_LIPOPROTEIN"/>
    <property type="match status" value="1"/>
</dbReference>
<organism evidence="3 4">
    <name type="scientific">Enhygromyxa salina</name>
    <dbReference type="NCBI Taxonomy" id="215803"/>
    <lineage>
        <taxon>Bacteria</taxon>
        <taxon>Pseudomonadati</taxon>
        <taxon>Myxococcota</taxon>
        <taxon>Polyangia</taxon>
        <taxon>Nannocystales</taxon>
        <taxon>Nannocystaceae</taxon>
        <taxon>Enhygromyxa</taxon>
    </lineage>
</organism>
<evidence type="ECO:0000256" key="1">
    <source>
        <dbReference type="SAM" id="SignalP"/>
    </source>
</evidence>
<dbReference type="RefSeq" id="WP_165703600.1">
    <property type="nucleotide sequence ID" value="NZ_JMCC02000004.1"/>
</dbReference>
<feature type="domain" description="BON" evidence="2">
    <location>
        <begin position="35"/>
        <end position="103"/>
    </location>
</feature>
<feature type="domain" description="BON" evidence="2">
    <location>
        <begin position="113"/>
        <end position="181"/>
    </location>
</feature>
<dbReference type="EMBL" id="JMCC02000004">
    <property type="protein sequence ID" value="KIG19199.1"/>
    <property type="molecule type" value="Genomic_DNA"/>
</dbReference>
<sequence>MKRIISIPLLPLLILLAPVGLSACATTQTVSAQTDDSALASRVGRRLSADPDVSRFDIDVDALNGVVTLRGQVEDQATADTAARVAESTTGVKKVINKLMLESDPDNPGSSRNDAAISAAVGARLLGDPEVRRFNIDVDVVEGVVYLSGIVEDKLAKDTAERIASAVDGVVRVDNELEVDDMEHEGHEESP</sequence>
<reference evidence="3 4" key="1">
    <citation type="submission" date="2014-12" db="EMBL/GenBank/DDBJ databases">
        <title>Genome assembly of Enhygromyxa salina DSM 15201.</title>
        <authorList>
            <person name="Sharma G."/>
            <person name="Subramanian S."/>
        </authorList>
    </citation>
    <scope>NUCLEOTIDE SEQUENCE [LARGE SCALE GENOMIC DNA]</scope>
    <source>
        <strain evidence="3 4">DSM 15201</strain>
    </source>
</reference>
<dbReference type="AlphaFoldDB" id="A0A0C1ZP04"/>
<dbReference type="InterPro" id="IPR014004">
    <property type="entry name" value="Transpt-assoc_nodulatn_dom_bac"/>
</dbReference>
<accession>A0A0C1ZP04</accession>
<proteinExistence type="predicted"/>
<dbReference type="InterPro" id="IPR051686">
    <property type="entry name" value="Lipoprotein_DolP"/>
</dbReference>
<keyword evidence="1" id="KW-0732">Signal</keyword>
<dbReference type="PANTHER" id="PTHR34606">
    <property type="entry name" value="BON DOMAIN-CONTAINING PROTEIN"/>
    <property type="match status" value="1"/>
</dbReference>
<dbReference type="Pfam" id="PF04972">
    <property type="entry name" value="BON"/>
    <property type="match status" value="2"/>
</dbReference>
<dbReference type="InterPro" id="IPR007055">
    <property type="entry name" value="BON_dom"/>
</dbReference>
<dbReference type="PROSITE" id="PS50914">
    <property type="entry name" value="BON"/>
    <property type="match status" value="2"/>
</dbReference>
<name>A0A0C1ZP04_9BACT</name>